<dbReference type="AlphaFoldDB" id="A0A3P7IKS1"/>
<proteinExistence type="predicted"/>
<name>A0A3P7IKS1_STRVU</name>
<keyword evidence="2" id="KW-1185">Reference proteome</keyword>
<dbReference type="OrthoDB" id="1939479at2759"/>
<accession>A0A3P7IKS1</accession>
<evidence type="ECO:0000313" key="1">
    <source>
        <dbReference type="EMBL" id="VDM67479.1"/>
    </source>
</evidence>
<gene>
    <name evidence="1" type="ORF">SVUK_LOCUS2477</name>
</gene>
<organism evidence="1 2">
    <name type="scientific">Strongylus vulgaris</name>
    <name type="common">Blood worm</name>
    <dbReference type="NCBI Taxonomy" id="40348"/>
    <lineage>
        <taxon>Eukaryota</taxon>
        <taxon>Metazoa</taxon>
        <taxon>Ecdysozoa</taxon>
        <taxon>Nematoda</taxon>
        <taxon>Chromadorea</taxon>
        <taxon>Rhabditida</taxon>
        <taxon>Rhabditina</taxon>
        <taxon>Rhabditomorpha</taxon>
        <taxon>Strongyloidea</taxon>
        <taxon>Strongylidae</taxon>
        <taxon>Strongylus</taxon>
    </lineage>
</organism>
<sequence>MSRELNEGERQARLIASCASAVDQLKREVWLGDESYTQYPVHNHLISTSSYAQWNSLELGYSRYVTAMPLMGITVAGKDSVHQQVDGINCGVFACAYAERLARGD</sequence>
<dbReference type="Gene3D" id="3.40.395.10">
    <property type="entry name" value="Adenoviral Proteinase, Chain A"/>
    <property type="match status" value="1"/>
</dbReference>
<reference evidence="1 2" key="1">
    <citation type="submission" date="2018-11" db="EMBL/GenBank/DDBJ databases">
        <authorList>
            <consortium name="Pathogen Informatics"/>
        </authorList>
    </citation>
    <scope>NUCLEOTIDE SEQUENCE [LARGE SCALE GENOMIC DNA]</scope>
</reference>
<dbReference type="Proteomes" id="UP000270094">
    <property type="component" value="Unassembled WGS sequence"/>
</dbReference>
<evidence type="ECO:0000313" key="2">
    <source>
        <dbReference type="Proteomes" id="UP000270094"/>
    </source>
</evidence>
<protein>
    <submittedName>
        <fullName evidence="1">Uncharacterized protein</fullName>
    </submittedName>
</protein>
<dbReference type="EMBL" id="UYYB01005632">
    <property type="protein sequence ID" value="VDM67479.1"/>
    <property type="molecule type" value="Genomic_DNA"/>
</dbReference>